<accession>A0A162PM44</accession>
<dbReference type="InterPro" id="IPR023393">
    <property type="entry name" value="START-like_dom_sf"/>
</dbReference>
<dbReference type="CDD" id="cd00177">
    <property type="entry name" value="START"/>
    <property type="match status" value="1"/>
</dbReference>
<dbReference type="AlphaFoldDB" id="A0A162PM44"/>
<gene>
    <name evidence="2" type="ORF">PHYBLDRAFT_182531</name>
</gene>
<name>A0A162PM44_PHYB8</name>
<dbReference type="Gene3D" id="3.30.530.20">
    <property type="match status" value="1"/>
</dbReference>
<sequence>MTIPEASHRHAEKNRAAVEQFKALASTLEGWELSSEKDGVKLYSKKVEGSPMPLVRGEIVLKGTDYSVRDVAAVALVPGCRKIWDERYDVSETKEWFSPFESLFWVKLKAPWPISPRDFAACCLRDMSDDECNLVIASVEDPLIPLVSGCVRGNLIVSGWKVHKVADGVALTYITQVDLAGSIPSSFLKTIQIQVPLCAGKVVEYIKSYGFPPIVLECTSGFQGEHFDHAKRSLVAHVEGQGEARFVASHKMYPNGVKVAISGAGTPEIIPGNKDDKIIVVRGIDGPATITITKA</sequence>
<dbReference type="GeneID" id="28999540"/>
<organism evidence="2 3">
    <name type="scientific">Phycomyces blakesleeanus (strain ATCC 8743b / DSM 1359 / FGSC 10004 / NBRC 33097 / NRRL 1555)</name>
    <dbReference type="NCBI Taxonomy" id="763407"/>
    <lineage>
        <taxon>Eukaryota</taxon>
        <taxon>Fungi</taxon>
        <taxon>Fungi incertae sedis</taxon>
        <taxon>Mucoromycota</taxon>
        <taxon>Mucoromycotina</taxon>
        <taxon>Mucoromycetes</taxon>
        <taxon>Mucorales</taxon>
        <taxon>Phycomycetaceae</taxon>
        <taxon>Phycomyces</taxon>
    </lineage>
</organism>
<protein>
    <recommendedName>
        <fullName evidence="1">START domain-containing protein</fullName>
    </recommendedName>
</protein>
<dbReference type="InParanoid" id="A0A162PM44"/>
<dbReference type="InterPro" id="IPR051213">
    <property type="entry name" value="START_lipid_transfer"/>
</dbReference>
<evidence type="ECO:0000313" key="2">
    <source>
        <dbReference type="EMBL" id="OAD70226.1"/>
    </source>
</evidence>
<dbReference type="OrthoDB" id="196858at2759"/>
<dbReference type="Proteomes" id="UP000077315">
    <property type="component" value="Unassembled WGS sequence"/>
</dbReference>
<dbReference type="VEuPathDB" id="FungiDB:PHYBLDRAFT_182531"/>
<feature type="domain" description="START" evidence="1">
    <location>
        <begin position="15"/>
        <end position="190"/>
    </location>
</feature>
<dbReference type="STRING" id="763407.A0A162PM44"/>
<dbReference type="Pfam" id="PF01852">
    <property type="entry name" value="START"/>
    <property type="match status" value="1"/>
</dbReference>
<keyword evidence="3" id="KW-1185">Reference proteome</keyword>
<dbReference type="GO" id="GO:0008289">
    <property type="term" value="F:lipid binding"/>
    <property type="evidence" value="ECO:0007669"/>
    <property type="project" value="InterPro"/>
</dbReference>
<dbReference type="PROSITE" id="PS50848">
    <property type="entry name" value="START"/>
    <property type="match status" value="1"/>
</dbReference>
<proteinExistence type="predicted"/>
<dbReference type="InterPro" id="IPR002913">
    <property type="entry name" value="START_lipid-bd_dom"/>
</dbReference>
<dbReference type="GO" id="GO:0005737">
    <property type="term" value="C:cytoplasm"/>
    <property type="evidence" value="ECO:0007669"/>
    <property type="project" value="UniProtKB-ARBA"/>
</dbReference>
<dbReference type="EMBL" id="KV440989">
    <property type="protein sequence ID" value="OAD70226.1"/>
    <property type="molecule type" value="Genomic_DNA"/>
</dbReference>
<dbReference type="RefSeq" id="XP_018288266.1">
    <property type="nucleotide sequence ID" value="XM_018438634.1"/>
</dbReference>
<dbReference type="PANTHER" id="PTHR19308">
    <property type="entry name" value="PHOSPHATIDYLCHOLINE TRANSFER PROTEIN"/>
    <property type="match status" value="1"/>
</dbReference>
<reference evidence="3" key="1">
    <citation type="submission" date="2015-06" db="EMBL/GenBank/DDBJ databases">
        <title>Expansion of signal transduction pathways in fungi by whole-genome duplication.</title>
        <authorList>
            <consortium name="DOE Joint Genome Institute"/>
            <person name="Corrochano L.M."/>
            <person name="Kuo A."/>
            <person name="Marcet-Houben M."/>
            <person name="Polaino S."/>
            <person name="Salamov A."/>
            <person name="Villalobos J.M."/>
            <person name="Alvarez M.I."/>
            <person name="Avalos J."/>
            <person name="Benito E.P."/>
            <person name="Benoit I."/>
            <person name="Burger G."/>
            <person name="Camino L.P."/>
            <person name="Canovas D."/>
            <person name="Cerda-Olmedo E."/>
            <person name="Cheng J.-F."/>
            <person name="Dominguez A."/>
            <person name="Elias M."/>
            <person name="Eslava A.P."/>
            <person name="Glaser F."/>
            <person name="Grimwood J."/>
            <person name="Gutierrez G."/>
            <person name="Heitman J."/>
            <person name="Henrissat B."/>
            <person name="Iturriaga E.A."/>
            <person name="Lang B.F."/>
            <person name="Lavin J.L."/>
            <person name="Lee S."/>
            <person name="Li W."/>
            <person name="Lindquist E."/>
            <person name="Lopez-Garcia S."/>
            <person name="Luque E.M."/>
            <person name="Marcos A.T."/>
            <person name="Martin J."/>
            <person name="McCluskey K."/>
            <person name="Medina H.R."/>
            <person name="Miralles-Duran A."/>
            <person name="Miyazaki A."/>
            <person name="Munoz-Torres E."/>
            <person name="Oguiza J.A."/>
            <person name="Ohm R."/>
            <person name="Olmedo M."/>
            <person name="Orejas M."/>
            <person name="Ortiz-Castellanos L."/>
            <person name="Pisabarro A.G."/>
            <person name="Rodriguez-Romero J."/>
            <person name="Ruiz-Herrera J."/>
            <person name="Ruiz-Vazquez R."/>
            <person name="Sanz C."/>
            <person name="Schackwitz W."/>
            <person name="Schmutz J."/>
            <person name="Shahriari M."/>
            <person name="Shelest E."/>
            <person name="Silva-Franco F."/>
            <person name="Soanes D."/>
            <person name="Syed K."/>
            <person name="Tagua V.G."/>
            <person name="Talbot N.J."/>
            <person name="Thon M."/>
            <person name="De vries R.P."/>
            <person name="Wiebenga A."/>
            <person name="Yadav J.S."/>
            <person name="Braun E.L."/>
            <person name="Baker S."/>
            <person name="Garre V."/>
            <person name="Horwitz B."/>
            <person name="Torres-Martinez S."/>
            <person name="Idnurm A."/>
            <person name="Herrera-Estrella A."/>
            <person name="Gabaldon T."/>
            <person name="Grigoriev I.V."/>
        </authorList>
    </citation>
    <scope>NUCLEOTIDE SEQUENCE [LARGE SCALE GENOMIC DNA]</scope>
    <source>
        <strain evidence="3">NRRL 1555(-)</strain>
    </source>
</reference>
<evidence type="ECO:0000313" key="3">
    <source>
        <dbReference type="Proteomes" id="UP000077315"/>
    </source>
</evidence>
<evidence type="ECO:0000259" key="1">
    <source>
        <dbReference type="PROSITE" id="PS50848"/>
    </source>
</evidence>
<dbReference type="SUPFAM" id="SSF55961">
    <property type="entry name" value="Bet v1-like"/>
    <property type="match status" value="1"/>
</dbReference>
<dbReference type="PANTHER" id="PTHR19308:SF14">
    <property type="entry name" value="START DOMAIN-CONTAINING PROTEIN"/>
    <property type="match status" value="1"/>
</dbReference>